<comment type="similarity">
    <text evidence="1">Belongs to the aldo/keto reductase family.</text>
</comment>
<organism evidence="5 6">
    <name type="scientific">Agathobaculum hominis</name>
    <dbReference type="NCBI Taxonomy" id="2763014"/>
    <lineage>
        <taxon>Bacteria</taxon>
        <taxon>Bacillati</taxon>
        <taxon>Bacillota</taxon>
        <taxon>Clostridia</taxon>
        <taxon>Eubacteriales</taxon>
        <taxon>Butyricicoccaceae</taxon>
        <taxon>Agathobaculum</taxon>
    </lineage>
</organism>
<dbReference type="Gene3D" id="3.20.20.100">
    <property type="entry name" value="NADP-dependent oxidoreductase domain"/>
    <property type="match status" value="1"/>
</dbReference>
<protein>
    <submittedName>
        <fullName evidence="5">Aldo/keto reductase</fullName>
    </submittedName>
</protein>
<dbReference type="Proteomes" id="UP000641741">
    <property type="component" value="Unassembled WGS sequence"/>
</dbReference>
<dbReference type="InterPro" id="IPR023210">
    <property type="entry name" value="NADP_OxRdtase_dom"/>
</dbReference>
<evidence type="ECO:0000313" key="6">
    <source>
        <dbReference type="Proteomes" id="UP000641741"/>
    </source>
</evidence>
<dbReference type="PROSITE" id="PS00062">
    <property type="entry name" value="ALDOKETO_REDUCTASE_2"/>
    <property type="match status" value="1"/>
</dbReference>
<keyword evidence="6" id="KW-1185">Reference proteome</keyword>
<keyword evidence="3" id="KW-0560">Oxidoreductase</keyword>
<dbReference type="InterPro" id="IPR020471">
    <property type="entry name" value="AKR"/>
</dbReference>
<dbReference type="RefSeq" id="WP_186970210.1">
    <property type="nucleotide sequence ID" value="NZ_JACOPK010000007.1"/>
</dbReference>
<feature type="domain" description="NADP-dependent oxidoreductase" evidence="4">
    <location>
        <begin position="15"/>
        <end position="254"/>
    </location>
</feature>
<reference evidence="5 6" key="1">
    <citation type="submission" date="2020-08" db="EMBL/GenBank/DDBJ databases">
        <title>Genome public.</title>
        <authorList>
            <person name="Liu C."/>
            <person name="Sun Q."/>
        </authorList>
    </citation>
    <scope>NUCLEOTIDE SEQUENCE [LARGE SCALE GENOMIC DNA]</scope>
    <source>
        <strain evidence="5 6">M2</strain>
    </source>
</reference>
<dbReference type="PANTHER" id="PTHR43827:SF3">
    <property type="entry name" value="NADP-DEPENDENT OXIDOREDUCTASE DOMAIN-CONTAINING PROTEIN"/>
    <property type="match status" value="1"/>
</dbReference>
<dbReference type="Pfam" id="PF00248">
    <property type="entry name" value="Aldo_ket_red"/>
    <property type="match status" value="1"/>
</dbReference>
<dbReference type="SUPFAM" id="SSF51430">
    <property type="entry name" value="NAD(P)-linked oxidoreductase"/>
    <property type="match status" value="1"/>
</dbReference>
<dbReference type="PROSITE" id="PS00798">
    <property type="entry name" value="ALDOKETO_REDUCTASE_1"/>
    <property type="match status" value="1"/>
</dbReference>
<dbReference type="PIRSF" id="PIRSF000097">
    <property type="entry name" value="AKR"/>
    <property type="match status" value="1"/>
</dbReference>
<comment type="caution">
    <text evidence="5">The sequence shown here is derived from an EMBL/GenBank/DDBJ whole genome shotgun (WGS) entry which is preliminary data.</text>
</comment>
<evidence type="ECO:0000256" key="1">
    <source>
        <dbReference type="ARBA" id="ARBA00007905"/>
    </source>
</evidence>
<name>A0ABR7GNZ9_9FIRM</name>
<dbReference type="InterPro" id="IPR036812">
    <property type="entry name" value="NAD(P)_OxRdtase_dom_sf"/>
</dbReference>
<gene>
    <name evidence="5" type="ORF">H8S02_08775</name>
</gene>
<dbReference type="EMBL" id="JACOPK010000007">
    <property type="protein sequence ID" value="MBC5696037.1"/>
    <property type="molecule type" value="Genomic_DNA"/>
</dbReference>
<dbReference type="PRINTS" id="PR00069">
    <property type="entry name" value="ALDKETRDTASE"/>
</dbReference>
<evidence type="ECO:0000256" key="3">
    <source>
        <dbReference type="ARBA" id="ARBA00023002"/>
    </source>
</evidence>
<dbReference type="InterPro" id="IPR018170">
    <property type="entry name" value="Aldo/ket_reductase_CS"/>
</dbReference>
<sequence length="268" mass="30361">MEYLALNNGVRMPLVGFGTWTLRGETGKRCILDALETGYRLLDTAQMYENENIVGAAVRESGLARHEIFLTTKLFEPSASYENAKHDIEKSLSALGTDYIDLLLIHEPYDTSLEMYRALCEAYRAGTVRAVGISNFNAREYRAFCRSCGIIPAVNQVEAHVYYPREPLRRALVENGTVMQAWSPFTEGKRRIFEEPVLREIGAQHGKTAAQTALRFLVQRGIGVIPKTMHRERMQENLSVFDFELSDEEIERIGTLADGQSLFGWDED</sequence>
<proteinExistence type="inferred from homology"/>
<keyword evidence="2" id="KW-0521">NADP</keyword>
<accession>A0ABR7GNZ9</accession>
<dbReference type="PROSITE" id="PS00063">
    <property type="entry name" value="ALDOKETO_REDUCTASE_3"/>
    <property type="match status" value="1"/>
</dbReference>
<evidence type="ECO:0000256" key="2">
    <source>
        <dbReference type="ARBA" id="ARBA00022857"/>
    </source>
</evidence>
<evidence type="ECO:0000313" key="5">
    <source>
        <dbReference type="EMBL" id="MBC5696037.1"/>
    </source>
</evidence>
<evidence type="ECO:0000259" key="4">
    <source>
        <dbReference type="Pfam" id="PF00248"/>
    </source>
</evidence>
<dbReference type="PANTHER" id="PTHR43827">
    <property type="entry name" value="2,5-DIKETO-D-GLUCONIC ACID REDUCTASE"/>
    <property type="match status" value="1"/>
</dbReference>